<proteinExistence type="predicted"/>
<evidence type="ECO:0000313" key="2">
    <source>
        <dbReference type="Proteomes" id="UP000821865"/>
    </source>
</evidence>
<organism evidence="1 2">
    <name type="scientific">Dermacentor silvarum</name>
    <name type="common">Tick</name>
    <dbReference type="NCBI Taxonomy" id="543639"/>
    <lineage>
        <taxon>Eukaryota</taxon>
        <taxon>Metazoa</taxon>
        <taxon>Ecdysozoa</taxon>
        <taxon>Arthropoda</taxon>
        <taxon>Chelicerata</taxon>
        <taxon>Arachnida</taxon>
        <taxon>Acari</taxon>
        <taxon>Parasitiformes</taxon>
        <taxon>Ixodida</taxon>
        <taxon>Ixodoidea</taxon>
        <taxon>Ixodidae</taxon>
        <taxon>Rhipicephalinae</taxon>
        <taxon>Dermacentor</taxon>
    </lineage>
</organism>
<dbReference type="Proteomes" id="UP000821865">
    <property type="component" value="Chromosome 7"/>
</dbReference>
<reference evidence="1" key="1">
    <citation type="submission" date="2020-05" db="EMBL/GenBank/DDBJ databases">
        <title>Large-scale comparative analyses of tick genomes elucidate their genetic diversity and vector capacities.</title>
        <authorList>
            <person name="Jia N."/>
            <person name="Wang J."/>
            <person name="Shi W."/>
            <person name="Du L."/>
            <person name="Sun Y."/>
            <person name="Zhan W."/>
            <person name="Jiang J."/>
            <person name="Wang Q."/>
            <person name="Zhang B."/>
            <person name="Ji P."/>
            <person name="Sakyi L.B."/>
            <person name="Cui X."/>
            <person name="Yuan T."/>
            <person name="Jiang B."/>
            <person name="Yang W."/>
            <person name="Lam T.T.-Y."/>
            <person name="Chang Q."/>
            <person name="Ding S."/>
            <person name="Wang X."/>
            <person name="Zhu J."/>
            <person name="Ruan X."/>
            <person name="Zhao L."/>
            <person name="Wei J."/>
            <person name="Que T."/>
            <person name="Du C."/>
            <person name="Cheng J."/>
            <person name="Dai P."/>
            <person name="Han X."/>
            <person name="Huang E."/>
            <person name="Gao Y."/>
            <person name="Liu J."/>
            <person name="Shao H."/>
            <person name="Ye R."/>
            <person name="Li L."/>
            <person name="Wei W."/>
            <person name="Wang X."/>
            <person name="Wang C."/>
            <person name="Yang T."/>
            <person name="Huo Q."/>
            <person name="Li W."/>
            <person name="Guo W."/>
            <person name="Chen H."/>
            <person name="Zhou L."/>
            <person name="Ni X."/>
            <person name="Tian J."/>
            <person name="Zhou Y."/>
            <person name="Sheng Y."/>
            <person name="Liu T."/>
            <person name="Pan Y."/>
            <person name="Xia L."/>
            <person name="Li J."/>
            <person name="Zhao F."/>
            <person name="Cao W."/>
        </authorList>
    </citation>
    <scope>NUCLEOTIDE SEQUENCE</scope>
    <source>
        <strain evidence="1">Dsil-2018</strain>
    </source>
</reference>
<dbReference type="EMBL" id="CM023476">
    <property type="protein sequence ID" value="KAH7942026.1"/>
    <property type="molecule type" value="Genomic_DNA"/>
</dbReference>
<gene>
    <name evidence="1" type="ORF">HPB49_019867</name>
</gene>
<protein>
    <submittedName>
        <fullName evidence="1">Uncharacterized protein</fullName>
    </submittedName>
</protein>
<sequence length="118" mass="13096">MNFRVGQGWNDVSFHGSRQIPTPNIDALAANGVVLQRHYSTPVCTPSRSAFFTSRYPPRTDLGYGPLPPAGKGALPLRFEVLPQWLKRLGYSTHMVGKFVLFTRDLCLVAGTSRHIVL</sequence>
<evidence type="ECO:0000313" key="1">
    <source>
        <dbReference type="EMBL" id="KAH7942026.1"/>
    </source>
</evidence>
<comment type="caution">
    <text evidence="1">The sequence shown here is derived from an EMBL/GenBank/DDBJ whole genome shotgun (WGS) entry which is preliminary data.</text>
</comment>
<accession>A0ACB8CH64</accession>
<keyword evidence="2" id="KW-1185">Reference proteome</keyword>
<name>A0ACB8CH64_DERSI</name>